<evidence type="ECO:0000313" key="2">
    <source>
        <dbReference type="EMBL" id="TYB30270.1"/>
    </source>
</evidence>
<dbReference type="InterPro" id="IPR011330">
    <property type="entry name" value="Glyco_hydro/deAcase_b/a-brl"/>
</dbReference>
<protein>
    <recommendedName>
        <fullName evidence="1">DUF7033 domain-containing protein</fullName>
    </recommendedName>
</protein>
<evidence type="ECO:0000313" key="3">
    <source>
        <dbReference type="Proteomes" id="UP000324143"/>
    </source>
</evidence>
<dbReference type="Proteomes" id="UP000324143">
    <property type="component" value="Unassembled WGS sequence"/>
</dbReference>
<dbReference type="AlphaFoldDB" id="A0A5D0MFP3"/>
<dbReference type="SUPFAM" id="SSF88713">
    <property type="entry name" value="Glycoside hydrolase/deacetylase"/>
    <property type="match status" value="1"/>
</dbReference>
<reference evidence="2" key="1">
    <citation type="submission" date="2019-08" db="EMBL/GenBank/DDBJ databases">
        <title>Genomic characterization of a novel candidate phylum (ARYD3) from a high temperature, high salinity tertiary oil reservoir in north central Oklahoma, USA.</title>
        <authorList>
            <person name="Youssef N.H."/>
            <person name="Yadav A."/>
            <person name="Elshahed M.S."/>
        </authorList>
    </citation>
    <scope>NUCLEOTIDE SEQUENCE [LARGE SCALE GENOMIC DNA]</scope>
    <source>
        <strain evidence="2">ARYD3</strain>
    </source>
</reference>
<name>A0A5D0MFP3_9BACT</name>
<comment type="caution">
    <text evidence="2">The sequence shown here is derived from an EMBL/GenBank/DDBJ whole genome shotgun (WGS) entry which is preliminary data.</text>
</comment>
<feature type="domain" description="DUF7033" evidence="1">
    <location>
        <begin position="66"/>
        <end position="142"/>
    </location>
</feature>
<dbReference type="EMBL" id="VSIX01000158">
    <property type="protein sequence ID" value="TYB30270.1"/>
    <property type="molecule type" value="Genomic_DNA"/>
</dbReference>
<dbReference type="InterPro" id="IPR054297">
    <property type="entry name" value="DUF7033"/>
</dbReference>
<dbReference type="Gene3D" id="3.20.20.370">
    <property type="entry name" value="Glycoside hydrolase/deacetylase"/>
    <property type="match status" value="1"/>
</dbReference>
<organism evidence="2 3">
    <name type="scientific">Candidatus Mcinerneyibacterium aminivorans</name>
    <dbReference type="NCBI Taxonomy" id="2703815"/>
    <lineage>
        <taxon>Bacteria</taxon>
        <taxon>Candidatus Macinerneyibacteriota</taxon>
        <taxon>Candidatus Mcinerneyibacteria</taxon>
        <taxon>Candidatus Mcinerneyibacteriales</taxon>
        <taxon>Candidatus Mcinerneyibacteriaceae</taxon>
        <taxon>Candidatus Mcinerneyibacterium</taxon>
    </lineage>
</organism>
<sequence length="421" mass="49929">MLINEEVIAKYLEKYFNKIFEEKIIIEVEGNFYVLNKKLKIPIYKFWKYTDKELFRDFNVYSFKDDYIGTIFFFLSGYWEYTHNEMKDKYFRFPAKESFQYKKGILEEPIVEILVERIRYEISLELKENKPKYFITHDIDMLSLANGFSFYKNVVGDIIKRKSPSLALRKLAMKVKRENPFSVSNLVNMHEKNGTKGTFFFMPDIQPKLTPGGYDLDNNKDYLRRLVKEIKSIGGSIGMHYDGRHLTENRMHDDIKSLENIFQTKIDCGRAHFLLFSIKKSFDIYEKSGIKLDTSGGFADKVGFRFGTCKPFRPFSFEEGKEYNIIEMPLIVMDGSLKSEKYMNLSPEEGFRKIRALISKVHKYTGVFTILWHNTSFFTGGWENWEWVYHRVLKNAVKNDFEFVTSKDVIREFVEKDERIS</sequence>
<dbReference type="GO" id="GO:0005975">
    <property type="term" value="P:carbohydrate metabolic process"/>
    <property type="evidence" value="ECO:0007669"/>
    <property type="project" value="InterPro"/>
</dbReference>
<accession>A0A5D0MFP3</accession>
<evidence type="ECO:0000259" key="1">
    <source>
        <dbReference type="Pfam" id="PF23019"/>
    </source>
</evidence>
<dbReference type="Pfam" id="PF23019">
    <property type="entry name" value="DUF7033"/>
    <property type="match status" value="1"/>
</dbReference>
<gene>
    <name evidence="2" type="ORF">FXF47_10075</name>
</gene>
<keyword evidence="3" id="KW-1185">Reference proteome</keyword>
<proteinExistence type="predicted"/>